<feature type="domain" description="Myb-like" evidence="3">
    <location>
        <begin position="230"/>
        <end position="278"/>
    </location>
</feature>
<dbReference type="STRING" id="5786.F0ZDM7"/>
<reference evidence="5" key="1">
    <citation type="journal article" date="2011" name="Genome Biol.">
        <title>Comparative genomics of the social amoebae Dictyostelium discoideum and Dictyostelium purpureum.</title>
        <authorList>
            <consortium name="US DOE Joint Genome Institute (JGI-PGF)"/>
            <person name="Sucgang R."/>
            <person name="Kuo A."/>
            <person name="Tian X."/>
            <person name="Salerno W."/>
            <person name="Parikh A."/>
            <person name="Feasley C.L."/>
            <person name="Dalin E."/>
            <person name="Tu H."/>
            <person name="Huang E."/>
            <person name="Barry K."/>
            <person name="Lindquist E."/>
            <person name="Shapiro H."/>
            <person name="Bruce D."/>
            <person name="Schmutz J."/>
            <person name="Salamov A."/>
            <person name="Fey P."/>
            <person name="Gaudet P."/>
            <person name="Anjard C."/>
            <person name="Babu M.M."/>
            <person name="Basu S."/>
            <person name="Bushmanova Y."/>
            <person name="van der Wel H."/>
            <person name="Katoh-Kurasawa M."/>
            <person name="Dinh C."/>
            <person name="Coutinho P.M."/>
            <person name="Saito T."/>
            <person name="Elias M."/>
            <person name="Schaap P."/>
            <person name="Kay R.R."/>
            <person name="Henrissat B."/>
            <person name="Eichinger L."/>
            <person name="Rivero F."/>
            <person name="Putnam N.H."/>
            <person name="West C.M."/>
            <person name="Loomis W.F."/>
            <person name="Chisholm R.L."/>
            <person name="Shaulsky G."/>
            <person name="Strassmann J.E."/>
            <person name="Queller D.C."/>
            <person name="Kuspa A."/>
            <person name="Grigoriev I.V."/>
        </authorList>
    </citation>
    <scope>NUCLEOTIDE SEQUENCE [LARGE SCALE GENOMIC DNA]</scope>
    <source>
        <strain evidence="5">QSDP1</strain>
    </source>
</reference>
<dbReference type="PANTHER" id="PTHR22929:SF0">
    <property type="entry name" value="TRANSCRIPTION FACTOR TFIIIB COMPONENT B'' HOMOLOG"/>
    <property type="match status" value="1"/>
</dbReference>
<protein>
    <recommendedName>
        <fullName evidence="3">Myb-like domain-containing protein</fullName>
    </recommendedName>
</protein>
<feature type="compositionally biased region" description="Basic and acidic residues" evidence="2">
    <location>
        <begin position="8"/>
        <end position="19"/>
    </location>
</feature>
<feature type="compositionally biased region" description="Acidic residues" evidence="2">
    <location>
        <begin position="34"/>
        <end position="43"/>
    </location>
</feature>
<dbReference type="RefSeq" id="XP_003285513.1">
    <property type="nucleotide sequence ID" value="XM_003285465.1"/>
</dbReference>
<gene>
    <name evidence="4" type="ORF">DICPUDRAFT_76451</name>
</gene>
<feature type="region of interest" description="Disordered" evidence="2">
    <location>
        <begin position="328"/>
        <end position="409"/>
    </location>
</feature>
<dbReference type="GO" id="GO:0001156">
    <property type="term" value="F:TFIIIC-class transcription factor complex binding"/>
    <property type="evidence" value="ECO:0000318"/>
    <property type="project" value="GO_Central"/>
</dbReference>
<feature type="compositionally biased region" description="Basic residues" evidence="2">
    <location>
        <begin position="96"/>
        <end position="112"/>
    </location>
</feature>
<dbReference type="CDD" id="cd00167">
    <property type="entry name" value="SANT"/>
    <property type="match status" value="1"/>
</dbReference>
<dbReference type="VEuPathDB" id="AmoebaDB:DICPUDRAFT_76451"/>
<dbReference type="InterPro" id="IPR009057">
    <property type="entry name" value="Homeodomain-like_sf"/>
</dbReference>
<dbReference type="KEGG" id="dpp:DICPUDRAFT_76451"/>
<dbReference type="InParanoid" id="F0ZDM7"/>
<keyword evidence="1" id="KW-0175">Coiled coil</keyword>
<feature type="coiled-coil region" evidence="1">
    <location>
        <begin position="295"/>
        <end position="328"/>
    </location>
</feature>
<dbReference type="EMBL" id="GL870987">
    <property type="protein sequence ID" value="EGC37942.1"/>
    <property type="molecule type" value="Genomic_DNA"/>
</dbReference>
<dbReference type="Pfam" id="PF15963">
    <property type="entry name" value="Myb_DNA-bind_7"/>
    <property type="match status" value="1"/>
</dbReference>
<accession>F0ZDM7</accession>
<dbReference type="GeneID" id="10503033"/>
<dbReference type="PANTHER" id="PTHR22929">
    <property type="entry name" value="RNA POLYMERASE III TRANSCRIPTION INITIATION FACTOR B"/>
    <property type="match status" value="1"/>
</dbReference>
<dbReference type="AlphaFoldDB" id="F0ZDM7"/>
<feature type="compositionally biased region" description="Basic and acidic residues" evidence="2">
    <location>
        <begin position="58"/>
        <end position="95"/>
    </location>
</feature>
<dbReference type="InterPro" id="IPR039467">
    <property type="entry name" value="TFIIIB_B''_Myb"/>
</dbReference>
<evidence type="ECO:0000256" key="2">
    <source>
        <dbReference type="SAM" id="MobiDB-lite"/>
    </source>
</evidence>
<dbReference type="Gene3D" id="1.20.58.1880">
    <property type="match status" value="1"/>
</dbReference>
<dbReference type="Proteomes" id="UP000001064">
    <property type="component" value="Unassembled WGS sequence"/>
</dbReference>
<dbReference type="SMART" id="SM00717">
    <property type="entry name" value="SANT"/>
    <property type="match status" value="1"/>
</dbReference>
<dbReference type="GO" id="GO:0000126">
    <property type="term" value="C:transcription factor TFIIIB complex"/>
    <property type="evidence" value="ECO:0000318"/>
    <property type="project" value="GO_Central"/>
</dbReference>
<evidence type="ECO:0000313" key="4">
    <source>
        <dbReference type="EMBL" id="EGC37942.1"/>
    </source>
</evidence>
<name>F0ZDM7_DICPU</name>
<dbReference type="eggNOG" id="KOG2009">
    <property type="taxonomic scope" value="Eukaryota"/>
</dbReference>
<feature type="compositionally biased region" description="Acidic residues" evidence="2">
    <location>
        <begin position="330"/>
        <end position="342"/>
    </location>
</feature>
<dbReference type="OrthoDB" id="272624at2759"/>
<evidence type="ECO:0000313" key="5">
    <source>
        <dbReference type="Proteomes" id="UP000001064"/>
    </source>
</evidence>
<evidence type="ECO:0000256" key="1">
    <source>
        <dbReference type="SAM" id="Coils"/>
    </source>
</evidence>
<dbReference type="GO" id="GO:0070898">
    <property type="term" value="P:RNA polymerase III preinitiation complex assembly"/>
    <property type="evidence" value="ECO:0000318"/>
    <property type="project" value="GO_Central"/>
</dbReference>
<sequence>MPRGKKTKAIEKESIKDKEEQNEENEENKNIDKEENEENEENENINKEENKENEENEENVKKEEKDIKEFDREIEELEPKDKDEQNTDSTKDNEKKPKKVRKSIKPKVRKPRKSIEDSFKEIEPSEAANYTLCDLIKTRIIGDTMKSTLEREKALKQNQNSLLRHQRSQQQNQIPQPMMENDNSAAVEFVNGVLTVKSQSTELDPTIEDAPVLYESTDHITNFSFSKRTPSRRWSEAETREFIIALKKYGTDFSVLENVFPHRDRRQLKAKFKREQNENPNILDDIIKGKINYDMDDYRKQREEVSKQKKEREEKMNLKNDLMKLASENADPDASDNENDLDPDLRRASGSYGSGTLGSGKSKSSIGRYQEEVVMDTQQYEQQQQQQQTHAYDPYSMDNDYYGTNDYDF</sequence>
<dbReference type="OMA" id="YQEEVVM"/>
<keyword evidence="5" id="KW-1185">Reference proteome</keyword>
<dbReference type="SUPFAM" id="SSF46689">
    <property type="entry name" value="Homeodomain-like"/>
    <property type="match status" value="1"/>
</dbReference>
<evidence type="ECO:0000259" key="3">
    <source>
        <dbReference type="SMART" id="SM00717"/>
    </source>
</evidence>
<organism evidence="4 5">
    <name type="scientific">Dictyostelium purpureum</name>
    <name type="common">Slime mold</name>
    <dbReference type="NCBI Taxonomy" id="5786"/>
    <lineage>
        <taxon>Eukaryota</taxon>
        <taxon>Amoebozoa</taxon>
        <taxon>Evosea</taxon>
        <taxon>Eumycetozoa</taxon>
        <taxon>Dictyostelia</taxon>
        <taxon>Dictyosteliales</taxon>
        <taxon>Dictyosteliaceae</taxon>
        <taxon>Dictyostelium</taxon>
    </lineage>
</organism>
<feature type="region of interest" description="Disordered" evidence="2">
    <location>
        <begin position="1"/>
        <end position="116"/>
    </location>
</feature>
<feature type="compositionally biased region" description="Low complexity" evidence="2">
    <location>
        <begin position="378"/>
        <end position="388"/>
    </location>
</feature>
<proteinExistence type="predicted"/>
<dbReference type="InterPro" id="IPR001005">
    <property type="entry name" value="SANT/Myb"/>
</dbReference>